<reference evidence="1 2" key="1">
    <citation type="submission" date="2020-06" db="EMBL/GenBank/DDBJ databases">
        <title>Characterization of Pseudomonas phiPsa374-like phages.</title>
        <authorList>
            <person name="Warring S."/>
            <person name="Malone L.M."/>
            <person name="Easingwood R.A."/>
            <person name="Rigano L."/>
            <person name="Frampton R.A."/>
            <person name="Lopez Acedo E."/>
            <person name="Templeton M.D."/>
            <person name="Kleffmann T."/>
            <person name="Bostina M."/>
            <person name="Fineran P.C."/>
        </authorList>
    </citation>
    <scope>NUCLEOTIDE SEQUENCE [LARGE SCALE GENOMIC DNA]</scope>
</reference>
<keyword evidence="2" id="KW-1185">Reference proteome</keyword>
<protein>
    <submittedName>
        <fullName evidence="1">Uncharacterized protein</fullName>
    </submittedName>
</protein>
<evidence type="ECO:0000313" key="1">
    <source>
        <dbReference type="EMBL" id="QNO00513.1"/>
    </source>
</evidence>
<dbReference type="Proteomes" id="UP000516214">
    <property type="component" value="Segment"/>
</dbReference>
<organism evidence="1 2">
    <name type="scientific">Pseudomonas phage phiPsa347</name>
    <dbReference type="NCBI Taxonomy" id="1460364"/>
    <lineage>
        <taxon>Viruses</taxon>
        <taxon>Duplodnaviria</taxon>
        <taxon>Heunggongvirae</taxon>
        <taxon>Uroviricota</taxon>
        <taxon>Caudoviricetes</taxon>
        <taxon>Vandenendeviridae</taxon>
        <taxon>Gorskivirinae</taxon>
        <taxon>Otagovirus</taxon>
        <taxon>Otagovirus psa347</taxon>
    </lineage>
</organism>
<proteinExistence type="predicted"/>
<gene>
    <name evidence="1" type="ORF">phiPsa347_151</name>
</gene>
<sequence length="69" mass="8048">MTTEQKLAHIQWYLDQIRTSNHKDTKLTYINRASGALGAWFADMTISHEHFNKINKELDIEFKALGEQV</sequence>
<dbReference type="EMBL" id="MT670420">
    <property type="protein sequence ID" value="QNO00513.1"/>
    <property type="molecule type" value="Genomic_DNA"/>
</dbReference>
<accession>A0A7G9V2K7</accession>
<name>A0A7G9V2K7_9CAUD</name>
<evidence type="ECO:0000313" key="2">
    <source>
        <dbReference type="Proteomes" id="UP000516214"/>
    </source>
</evidence>